<name>A0A2G5SXH2_9PELO</name>
<evidence type="ECO:0000313" key="1">
    <source>
        <dbReference type="EMBL" id="PIC19794.1"/>
    </source>
</evidence>
<dbReference type="Proteomes" id="UP000230233">
    <property type="component" value="Chromosome X"/>
</dbReference>
<reference evidence="2" key="1">
    <citation type="submission" date="2017-10" db="EMBL/GenBank/DDBJ databases">
        <title>Rapid genome shrinkage in a self-fertile nematode reveals novel sperm competition proteins.</title>
        <authorList>
            <person name="Yin D."/>
            <person name="Schwarz E.M."/>
            <person name="Thomas C.G."/>
            <person name="Felde R.L."/>
            <person name="Korf I.F."/>
            <person name="Cutter A.D."/>
            <person name="Schartner C.M."/>
            <person name="Ralston E.J."/>
            <person name="Meyer B.J."/>
            <person name="Haag E.S."/>
        </authorList>
    </citation>
    <scope>NUCLEOTIDE SEQUENCE [LARGE SCALE GENOMIC DNA]</scope>
    <source>
        <strain evidence="2">JU1422</strain>
    </source>
</reference>
<comment type="caution">
    <text evidence="1">The sequence shown here is derived from an EMBL/GenBank/DDBJ whole genome shotgun (WGS) entry which is preliminary data.</text>
</comment>
<dbReference type="OrthoDB" id="10397481at2759"/>
<sequence>MKRQKMGTKKPKNGEVINTETYSTVTTVTSNSSYLLINPTFGLSTINPRAHQNIWKEDPQENQIHHSEEERAFISLQKDLPSASPEEKLQRPSVQRIRLAALFSSLHH</sequence>
<gene>
    <name evidence="1" type="primary">Cnig_chr_X.g25204</name>
    <name evidence="1" type="ORF">B9Z55_025204</name>
</gene>
<keyword evidence="2" id="KW-1185">Reference proteome</keyword>
<dbReference type="EMBL" id="PDUG01000006">
    <property type="protein sequence ID" value="PIC19794.1"/>
    <property type="molecule type" value="Genomic_DNA"/>
</dbReference>
<accession>A0A2G5SXH2</accession>
<dbReference type="AlphaFoldDB" id="A0A2G5SXH2"/>
<protein>
    <submittedName>
        <fullName evidence="1">Uncharacterized protein</fullName>
    </submittedName>
</protein>
<proteinExistence type="predicted"/>
<evidence type="ECO:0000313" key="2">
    <source>
        <dbReference type="Proteomes" id="UP000230233"/>
    </source>
</evidence>
<organism evidence="1 2">
    <name type="scientific">Caenorhabditis nigoni</name>
    <dbReference type="NCBI Taxonomy" id="1611254"/>
    <lineage>
        <taxon>Eukaryota</taxon>
        <taxon>Metazoa</taxon>
        <taxon>Ecdysozoa</taxon>
        <taxon>Nematoda</taxon>
        <taxon>Chromadorea</taxon>
        <taxon>Rhabditida</taxon>
        <taxon>Rhabditina</taxon>
        <taxon>Rhabditomorpha</taxon>
        <taxon>Rhabditoidea</taxon>
        <taxon>Rhabditidae</taxon>
        <taxon>Peloderinae</taxon>
        <taxon>Caenorhabditis</taxon>
    </lineage>
</organism>